<keyword evidence="3" id="KW-1185">Reference proteome</keyword>
<proteinExistence type="predicted"/>
<reference evidence="2" key="1">
    <citation type="submission" date="2023-01" db="EMBL/GenBank/DDBJ databases">
        <authorList>
            <person name="Piombo E."/>
        </authorList>
    </citation>
    <scope>NUCLEOTIDE SEQUENCE</scope>
</reference>
<comment type="caution">
    <text evidence="2">The sequence shown here is derived from an EMBL/GenBank/DDBJ whole genome shotgun (WGS) entry which is preliminary data.</text>
</comment>
<evidence type="ECO:0000313" key="3">
    <source>
        <dbReference type="Proteomes" id="UP001160390"/>
    </source>
</evidence>
<name>A0AA35MC44_9HYPO</name>
<accession>A0AA35MC44</accession>
<dbReference type="InterPro" id="IPR029018">
    <property type="entry name" value="Hex-like_dom2"/>
</dbReference>
<organism evidence="2 3">
    <name type="scientific">Clonostachys chloroleuca</name>
    <dbReference type="NCBI Taxonomy" id="1926264"/>
    <lineage>
        <taxon>Eukaryota</taxon>
        <taxon>Fungi</taxon>
        <taxon>Dikarya</taxon>
        <taxon>Ascomycota</taxon>
        <taxon>Pezizomycotina</taxon>
        <taxon>Sordariomycetes</taxon>
        <taxon>Hypocreomycetidae</taxon>
        <taxon>Hypocreales</taxon>
        <taxon>Bionectriaceae</taxon>
        <taxon>Clonostachys</taxon>
    </lineage>
</organism>
<dbReference type="EMBL" id="CABFNP030001256">
    <property type="protein sequence ID" value="CAI6094435.1"/>
    <property type="molecule type" value="Genomic_DNA"/>
</dbReference>
<dbReference type="PANTHER" id="PTHR37842">
    <property type="match status" value="1"/>
</dbReference>
<protein>
    <submittedName>
        <fullName evidence="2">Uncharacterized protein</fullName>
    </submittedName>
</protein>
<evidence type="ECO:0000256" key="1">
    <source>
        <dbReference type="ARBA" id="ARBA00022801"/>
    </source>
</evidence>
<dbReference type="Proteomes" id="UP001160390">
    <property type="component" value="Unassembled WGS sequence"/>
</dbReference>
<dbReference type="Gene3D" id="3.30.379.10">
    <property type="entry name" value="Chitobiase/beta-hexosaminidase domain 2-like"/>
    <property type="match status" value="1"/>
</dbReference>
<evidence type="ECO:0000313" key="2">
    <source>
        <dbReference type="EMBL" id="CAI6094435.1"/>
    </source>
</evidence>
<dbReference type="PANTHER" id="PTHR37842:SF2">
    <property type="entry name" value="GYLCOSYL HYDROLASE 115 C-TERMINAL DOMAIN-CONTAINING PROTEIN"/>
    <property type="match status" value="1"/>
</dbReference>
<dbReference type="GO" id="GO:0016787">
    <property type="term" value="F:hydrolase activity"/>
    <property type="evidence" value="ECO:0007669"/>
    <property type="project" value="UniProtKB-KW"/>
</dbReference>
<keyword evidence="1" id="KW-0378">Hydrolase</keyword>
<sequence length="112" mass="11690">MPYPSVKVMLVVSCWIRVKRAASDLAVDFGRGTGKNGTIETRETLDESASPLVVAGTIGQSTLVDELVAGGKLDVSSVVGKWKAYTSALVENSAPGISWALIIAGSDHRGTT</sequence>
<gene>
    <name evidence="2" type="ORF">CCHLO57077_00009256</name>
</gene>
<dbReference type="AlphaFoldDB" id="A0AA35MC44"/>